<evidence type="ECO:0000313" key="5">
    <source>
        <dbReference type="EMBL" id="MBT0959432.1"/>
    </source>
</evidence>
<evidence type="ECO:0000313" key="6">
    <source>
        <dbReference type="Proteomes" id="UP001315686"/>
    </source>
</evidence>
<accession>A0AAP2CUC4</accession>
<evidence type="ECO:0000256" key="1">
    <source>
        <dbReference type="ARBA" id="ARBA00023015"/>
    </source>
</evidence>
<feature type="domain" description="HTH marR-type" evidence="4">
    <location>
        <begin position="1"/>
        <end position="144"/>
    </location>
</feature>
<gene>
    <name evidence="5" type="ORF">IV417_18735</name>
</gene>
<sequence>MKLIDILDATPFPIGYRIAFITNFLREPLLRQMEKDHGIIRPELTVLMCLSFRSDVHARDICEVTEQPSNTVSRAVASLEKKGLIQRAKDRIDSRRQVLNITAEGQVIHDKIIQLFADAEIAMLKGLSPAEQDQLQSLLDKVARSVGDWKQ</sequence>
<protein>
    <submittedName>
        <fullName evidence="5">Winged helix-turn-helix transcriptional regulator</fullName>
    </submittedName>
</protein>
<dbReference type="PANTHER" id="PTHR42756">
    <property type="entry name" value="TRANSCRIPTIONAL REGULATOR, MARR"/>
    <property type="match status" value="1"/>
</dbReference>
<dbReference type="InterPro" id="IPR036390">
    <property type="entry name" value="WH_DNA-bd_sf"/>
</dbReference>
<dbReference type="Proteomes" id="UP001315686">
    <property type="component" value="Unassembled WGS sequence"/>
</dbReference>
<organism evidence="5 6">
    <name type="scientific">Harenicola maris</name>
    <dbReference type="NCBI Taxonomy" id="2841044"/>
    <lineage>
        <taxon>Bacteria</taxon>
        <taxon>Pseudomonadati</taxon>
        <taxon>Pseudomonadota</taxon>
        <taxon>Alphaproteobacteria</taxon>
        <taxon>Rhodobacterales</taxon>
        <taxon>Paracoccaceae</taxon>
        <taxon>Harenicola</taxon>
    </lineage>
</organism>
<dbReference type="SUPFAM" id="SSF46785">
    <property type="entry name" value="Winged helix' DNA-binding domain"/>
    <property type="match status" value="1"/>
</dbReference>
<keyword evidence="2" id="KW-0238">DNA-binding</keyword>
<dbReference type="PANTHER" id="PTHR42756:SF1">
    <property type="entry name" value="TRANSCRIPTIONAL REPRESSOR OF EMRAB OPERON"/>
    <property type="match status" value="1"/>
</dbReference>
<dbReference type="GO" id="GO:0003700">
    <property type="term" value="F:DNA-binding transcription factor activity"/>
    <property type="evidence" value="ECO:0007669"/>
    <property type="project" value="InterPro"/>
</dbReference>
<dbReference type="InterPro" id="IPR036388">
    <property type="entry name" value="WH-like_DNA-bd_sf"/>
</dbReference>
<dbReference type="Gene3D" id="1.10.10.10">
    <property type="entry name" value="Winged helix-like DNA-binding domain superfamily/Winged helix DNA-binding domain"/>
    <property type="match status" value="1"/>
</dbReference>
<dbReference type="EMBL" id="JADQAZ010000004">
    <property type="protein sequence ID" value="MBT0959432.1"/>
    <property type="molecule type" value="Genomic_DNA"/>
</dbReference>
<dbReference type="PROSITE" id="PS50995">
    <property type="entry name" value="HTH_MARR_2"/>
    <property type="match status" value="1"/>
</dbReference>
<name>A0AAP2CUC4_9RHOB</name>
<keyword evidence="1" id="KW-0805">Transcription regulation</keyword>
<evidence type="ECO:0000256" key="3">
    <source>
        <dbReference type="ARBA" id="ARBA00023163"/>
    </source>
</evidence>
<comment type="caution">
    <text evidence="5">The sequence shown here is derived from an EMBL/GenBank/DDBJ whole genome shotgun (WGS) entry which is preliminary data.</text>
</comment>
<proteinExistence type="predicted"/>
<dbReference type="AlphaFoldDB" id="A0AAP2CUC4"/>
<evidence type="ECO:0000256" key="2">
    <source>
        <dbReference type="ARBA" id="ARBA00023125"/>
    </source>
</evidence>
<dbReference type="GO" id="GO:0003677">
    <property type="term" value="F:DNA binding"/>
    <property type="evidence" value="ECO:0007669"/>
    <property type="project" value="UniProtKB-KW"/>
</dbReference>
<dbReference type="RefSeq" id="WP_327795666.1">
    <property type="nucleotide sequence ID" value="NZ_JADQAZ010000004.1"/>
</dbReference>
<dbReference type="PRINTS" id="PR00598">
    <property type="entry name" value="HTHMARR"/>
</dbReference>
<keyword evidence="3" id="KW-0804">Transcription</keyword>
<dbReference type="SMART" id="SM00347">
    <property type="entry name" value="HTH_MARR"/>
    <property type="match status" value="1"/>
</dbReference>
<keyword evidence="6" id="KW-1185">Reference proteome</keyword>
<evidence type="ECO:0000259" key="4">
    <source>
        <dbReference type="PROSITE" id="PS50995"/>
    </source>
</evidence>
<dbReference type="InterPro" id="IPR000835">
    <property type="entry name" value="HTH_MarR-typ"/>
</dbReference>
<dbReference type="Pfam" id="PF12802">
    <property type="entry name" value="MarR_2"/>
    <property type="match status" value="1"/>
</dbReference>
<reference evidence="5 6" key="1">
    <citation type="journal article" date="2021" name="Arch. Microbiol.">
        <title>Harenicola maris gen. nov., sp. nov. isolated from the Sea of Japan shallow sediments.</title>
        <authorList>
            <person name="Romanenko L.A."/>
            <person name="Kurilenko V.V."/>
            <person name="Chernysheva N.Y."/>
            <person name="Tekutyeva L.A."/>
            <person name="Velansky P.V."/>
            <person name="Svetashev V.I."/>
            <person name="Isaeva M.P."/>
        </authorList>
    </citation>
    <scope>NUCLEOTIDE SEQUENCE [LARGE SCALE GENOMIC DNA]</scope>
    <source>
        <strain evidence="5 6">KMM 3653</strain>
    </source>
</reference>